<evidence type="ECO:0000313" key="3">
    <source>
        <dbReference type="EMBL" id="OQJ98937.1"/>
    </source>
</evidence>
<dbReference type="EMBL" id="LHQV01000015">
    <property type="protein sequence ID" value="OQJ98937.1"/>
    <property type="molecule type" value="Genomic_DNA"/>
</dbReference>
<reference evidence="2" key="2">
    <citation type="submission" date="2017-09" db="EMBL/GenBank/DDBJ databases">
        <authorList>
            <person name="Ehlers B."/>
            <person name="Leendertz F.H."/>
        </authorList>
    </citation>
    <scope>NUCLEOTIDE SEQUENCE</scope>
    <source>
        <strain evidence="2">MAVP-26</strain>
    </source>
</reference>
<evidence type="ECO:0000313" key="2">
    <source>
        <dbReference type="EMBL" id="ASZ49798.1"/>
    </source>
</evidence>
<dbReference type="Pfam" id="PF00563">
    <property type="entry name" value="EAL"/>
    <property type="match status" value="1"/>
</dbReference>
<dbReference type="RefSeq" id="WP_005498791.1">
    <property type="nucleotide sequence ID" value="NZ_CP023247.2"/>
</dbReference>
<accession>A0A249VZ93</accession>
<dbReference type="AlphaFoldDB" id="A0A249VZ93"/>
<dbReference type="InterPro" id="IPR050706">
    <property type="entry name" value="Cyclic-di-GMP_PDE-like"/>
</dbReference>
<dbReference type="Proteomes" id="UP000191946">
    <property type="component" value="Unassembled WGS sequence"/>
</dbReference>
<feature type="domain" description="EAL" evidence="1">
    <location>
        <begin position="12"/>
        <end position="262"/>
    </location>
</feature>
<evidence type="ECO:0000259" key="1">
    <source>
        <dbReference type="PROSITE" id="PS50883"/>
    </source>
</evidence>
<dbReference type="EMBL" id="CP023247">
    <property type="protein sequence ID" value="ASZ49798.1"/>
    <property type="molecule type" value="Genomic_DNA"/>
</dbReference>
<name>A0A249VZ93_VIBPH</name>
<reference evidence="3 4" key="1">
    <citation type="submission" date="2015-08" db="EMBL/GenBank/DDBJ databases">
        <title>Draft Genome Sequences of Vibrio parahaemolyticus Strains.</title>
        <authorList>
            <person name="Gonzalez-Escalona N."/>
            <person name="DePaola A."/>
        </authorList>
    </citation>
    <scope>NUCLEOTIDE SEQUENCE [LARGE SCALE GENOMIC DNA]</scope>
    <source>
        <strain evidence="3 4">CFSAN001621</strain>
    </source>
</reference>
<dbReference type="PANTHER" id="PTHR33121:SF76">
    <property type="entry name" value="SIGNALING PROTEIN"/>
    <property type="match status" value="1"/>
</dbReference>
<sequence>MMSISQLLGCISKQVDGQYIAQYEELTLRSVFQPIYKKDLSIIGLEALVRISTADGSMIRPDLFFQSPSISEHVQLNVERLSRLIHIKNFGQSRYRNKKLFLNVLPRAAEMLAKDLSYSHLLKRVICEADLRREQIVMELVELSAGDESFLYKATKELSDGGFKLAIDDYGINASTIERVKCVRPDIIKMDRSLLLKYEDGDFSALIEALALAKELSSKTVIEGIETEHQLNLMKKLGFDMYQGYLLAMPQTLEMYEEAKTA</sequence>
<dbReference type="SMART" id="SM00052">
    <property type="entry name" value="EAL"/>
    <property type="match status" value="1"/>
</dbReference>
<protein>
    <submittedName>
        <fullName evidence="3">Diguanylate phosphodiesterase</fullName>
    </submittedName>
    <submittedName>
        <fullName evidence="2">EAL domain-containing protein</fullName>
    </submittedName>
</protein>
<dbReference type="Gene3D" id="3.20.20.450">
    <property type="entry name" value="EAL domain"/>
    <property type="match status" value="1"/>
</dbReference>
<proteinExistence type="predicted"/>
<organism evidence="2">
    <name type="scientific">Vibrio parahaemolyticus</name>
    <dbReference type="NCBI Taxonomy" id="670"/>
    <lineage>
        <taxon>Bacteria</taxon>
        <taxon>Pseudomonadati</taxon>
        <taxon>Pseudomonadota</taxon>
        <taxon>Gammaproteobacteria</taxon>
        <taxon>Vibrionales</taxon>
        <taxon>Vibrionaceae</taxon>
        <taxon>Vibrio</taxon>
    </lineage>
</organism>
<dbReference type="SUPFAM" id="SSF141868">
    <property type="entry name" value="EAL domain-like"/>
    <property type="match status" value="1"/>
</dbReference>
<dbReference type="InterPro" id="IPR035919">
    <property type="entry name" value="EAL_sf"/>
</dbReference>
<dbReference type="CDD" id="cd01948">
    <property type="entry name" value="EAL"/>
    <property type="match status" value="1"/>
</dbReference>
<evidence type="ECO:0000313" key="4">
    <source>
        <dbReference type="Proteomes" id="UP000191946"/>
    </source>
</evidence>
<dbReference type="PANTHER" id="PTHR33121">
    <property type="entry name" value="CYCLIC DI-GMP PHOSPHODIESTERASE PDEF"/>
    <property type="match status" value="1"/>
</dbReference>
<keyword evidence="4" id="KW-1185">Reference proteome</keyword>
<dbReference type="PROSITE" id="PS50883">
    <property type="entry name" value="EAL"/>
    <property type="match status" value="1"/>
</dbReference>
<gene>
    <name evidence="3" type="ORF">AKG60_13005</name>
    <name evidence="2" type="ORF">YA91_04075</name>
</gene>
<dbReference type="GO" id="GO:0071111">
    <property type="term" value="F:cyclic-guanylate-specific phosphodiesterase activity"/>
    <property type="evidence" value="ECO:0007669"/>
    <property type="project" value="InterPro"/>
</dbReference>
<dbReference type="InterPro" id="IPR001633">
    <property type="entry name" value="EAL_dom"/>
</dbReference>